<dbReference type="PANTHER" id="PTHR45913">
    <property type="entry name" value="EPM2A-INTERACTING PROTEIN 1"/>
    <property type="match status" value="1"/>
</dbReference>
<evidence type="ECO:0008006" key="4">
    <source>
        <dbReference type="Google" id="ProtNLM"/>
    </source>
</evidence>
<dbReference type="AlphaFoldDB" id="A0AAV7WZU5"/>
<dbReference type="Proteomes" id="UP001066276">
    <property type="component" value="Chromosome 1_1"/>
</dbReference>
<sequence>MDKFLKRKELDSEQNLEPDESPSTSGDQKKAKMVSSSKFSGTRQYRESYISFGFTFTGDANKPTPLCVVCGEKLANSAMVPSKLKRHLQTKHPSLQNKNADYFVRLRQNTEKEATFMRKTTKVNERALKASYQVAELIAKSKKSHTVAETLILPACKAIVEEMLGPEAGKEIAKVPLSDNTISRRINDMSADIESVVLEKIRISEKFALQLDESTDISGHAQLLANVRFVDGDAIRENFFFCKALPEKTTGEEIFRVTSEYLEQGGLKWENCTRCNIDIRVKRRRWICYKHQWQVIIEPRRTAKIPEKHYLNLDVVKDWCFLFKICTVLHIAFFLLQYATDVNEDGGSRNAALHFN</sequence>
<dbReference type="PANTHER" id="PTHR45913:SF19">
    <property type="entry name" value="LOW QUALITY PROTEIN: ZINC FINGER BED DOMAIN-CONTAINING PROTEIN 5-LIKE"/>
    <property type="match status" value="1"/>
</dbReference>
<feature type="compositionally biased region" description="Basic and acidic residues" evidence="1">
    <location>
        <begin position="1"/>
        <end position="11"/>
    </location>
</feature>
<proteinExistence type="predicted"/>
<name>A0AAV7WZU5_PLEWA</name>
<gene>
    <name evidence="2" type="ORF">NDU88_005971</name>
</gene>
<feature type="region of interest" description="Disordered" evidence="1">
    <location>
        <begin position="1"/>
        <end position="37"/>
    </location>
</feature>
<evidence type="ECO:0000313" key="2">
    <source>
        <dbReference type="EMBL" id="KAJ1218391.1"/>
    </source>
</evidence>
<comment type="caution">
    <text evidence="2">The sequence shown here is derived from an EMBL/GenBank/DDBJ whole genome shotgun (WGS) entry which is preliminary data.</text>
</comment>
<evidence type="ECO:0000256" key="1">
    <source>
        <dbReference type="SAM" id="MobiDB-lite"/>
    </source>
</evidence>
<evidence type="ECO:0000313" key="3">
    <source>
        <dbReference type="Proteomes" id="UP001066276"/>
    </source>
</evidence>
<organism evidence="2 3">
    <name type="scientific">Pleurodeles waltl</name>
    <name type="common">Iberian ribbed newt</name>
    <dbReference type="NCBI Taxonomy" id="8319"/>
    <lineage>
        <taxon>Eukaryota</taxon>
        <taxon>Metazoa</taxon>
        <taxon>Chordata</taxon>
        <taxon>Craniata</taxon>
        <taxon>Vertebrata</taxon>
        <taxon>Euteleostomi</taxon>
        <taxon>Amphibia</taxon>
        <taxon>Batrachia</taxon>
        <taxon>Caudata</taxon>
        <taxon>Salamandroidea</taxon>
        <taxon>Salamandridae</taxon>
        <taxon>Pleurodelinae</taxon>
        <taxon>Pleurodeles</taxon>
    </lineage>
</organism>
<accession>A0AAV7WZU5</accession>
<dbReference type="EMBL" id="JANPWB010000001">
    <property type="protein sequence ID" value="KAJ1218391.1"/>
    <property type="molecule type" value="Genomic_DNA"/>
</dbReference>
<keyword evidence="3" id="KW-1185">Reference proteome</keyword>
<protein>
    <recommendedName>
        <fullName evidence="4">Zinc finger BED domain-containing protein 5</fullName>
    </recommendedName>
</protein>
<reference evidence="2" key="1">
    <citation type="journal article" date="2022" name="bioRxiv">
        <title>Sequencing and chromosome-scale assembly of the giantPleurodeles waltlgenome.</title>
        <authorList>
            <person name="Brown T."/>
            <person name="Elewa A."/>
            <person name="Iarovenko S."/>
            <person name="Subramanian E."/>
            <person name="Araus A.J."/>
            <person name="Petzold A."/>
            <person name="Susuki M."/>
            <person name="Suzuki K.-i.T."/>
            <person name="Hayashi T."/>
            <person name="Toyoda A."/>
            <person name="Oliveira C."/>
            <person name="Osipova E."/>
            <person name="Leigh N.D."/>
            <person name="Simon A."/>
            <person name="Yun M.H."/>
        </authorList>
    </citation>
    <scope>NUCLEOTIDE SEQUENCE</scope>
    <source>
        <strain evidence="2">20211129_DDA</strain>
        <tissue evidence="2">Liver</tissue>
    </source>
</reference>